<keyword evidence="6 8" id="KW-0863">Zinc-finger</keyword>
<dbReference type="Proteomes" id="UP000887540">
    <property type="component" value="Unplaced"/>
</dbReference>
<dbReference type="GO" id="GO:0008270">
    <property type="term" value="F:zinc ion binding"/>
    <property type="evidence" value="ECO:0007669"/>
    <property type="project" value="UniProtKB-KW"/>
</dbReference>
<evidence type="ECO:0000256" key="5">
    <source>
        <dbReference type="ARBA" id="ARBA00022723"/>
    </source>
</evidence>
<dbReference type="GO" id="GO:0061630">
    <property type="term" value="F:ubiquitin protein ligase activity"/>
    <property type="evidence" value="ECO:0007669"/>
    <property type="project" value="UniProtKB-UniRule"/>
</dbReference>
<proteinExistence type="inferred from homology"/>
<feature type="region of interest" description="Disordered" evidence="9">
    <location>
        <begin position="181"/>
        <end position="224"/>
    </location>
</feature>
<dbReference type="GO" id="GO:0007219">
    <property type="term" value="P:Notch signaling pathway"/>
    <property type="evidence" value="ECO:0007669"/>
    <property type="project" value="InterPro"/>
</dbReference>
<dbReference type="InterPro" id="IPR013083">
    <property type="entry name" value="Znf_RING/FYVE/PHD"/>
</dbReference>
<evidence type="ECO:0000256" key="3">
    <source>
        <dbReference type="ARBA" id="ARBA00009413"/>
    </source>
</evidence>
<evidence type="ECO:0000256" key="9">
    <source>
        <dbReference type="SAM" id="MobiDB-lite"/>
    </source>
</evidence>
<dbReference type="InterPro" id="IPR002589">
    <property type="entry name" value="Macro_dom"/>
</dbReference>
<protein>
    <recommendedName>
        <fullName evidence="8">E3 ubiquitin-protein ligase</fullName>
        <ecNumber evidence="8">2.3.2.27</ecNumber>
    </recommendedName>
</protein>
<dbReference type="InterPro" id="IPR039398">
    <property type="entry name" value="Deltex_fam"/>
</dbReference>
<evidence type="ECO:0000256" key="7">
    <source>
        <dbReference type="ARBA" id="ARBA00022833"/>
    </source>
</evidence>
<evidence type="ECO:0000256" key="2">
    <source>
        <dbReference type="ARBA" id="ARBA00004906"/>
    </source>
</evidence>
<feature type="compositionally biased region" description="Low complexity" evidence="9">
    <location>
        <begin position="187"/>
        <end position="201"/>
    </location>
</feature>
<dbReference type="Pfam" id="PF18102">
    <property type="entry name" value="DTC"/>
    <property type="match status" value="1"/>
</dbReference>
<name>A0A914CER1_9BILA</name>
<evidence type="ECO:0000256" key="6">
    <source>
        <dbReference type="ARBA" id="ARBA00022771"/>
    </source>
</evidence>
<accession>A0A914CER1</accession>
<evidence type="ECO:0000259" key="10">
    <source>
        <dbReference type="PROSITE" id="PS51154"/>
    </source>
</evidence>
<dbReference type="Gene3D" id="3.30.390.130">
    <property type="match status" value="1"/>
</dbReference>
<comment type="similarity">
    <text evidence="3 8">Belongs to the Deltex family.</text>
</comment>
<organism evidence="11 12">
    <name type="scientific">Acrobeloides nanus</name>
    <dbReference type="NCBI Taxonomy" id="290746"/>
    <lineage>
        <taxon>Eukaryota</taxon>
        <taxon>Metazoa</taxon>
        <taxon>Ecdysozoa</taxon>
        <taxon>Nematoda</taxon>
        <taxon>Chromadorea</taxon>
        <taxon>Rhabditida</taxon>
        <taxon>Tylenchina</taxon>
        <taxon>Cephalobomorpha</taxon>
        <taxon>Cephaloboidea</taxon>
        <taxon>Cephalobidae</taxon>
        <taxon>Acrobeloides</taxon>
    </lineage>
</organism>
<dbReference type="InterPro" id="IPR039399">
    <property type="entry name" value="Deltex_C_sf"/>
</dbReference>
<evidence type="ECO:0000313" key="12">
    <source>
        <dbReference type="WBParaSite" id="ACRNAN_scaffold101.g32086.t1"/>
    </source>
</evidence>
<dbReference type="InterPro" id="IPR043472">
    <property type="entry name" value="Macro_dom-like"/>
</dbReference>
<keyword evidence="7 8" id="KW-0862">Zinc</keyword>
<evidence type="ECO:0000256" key="8">
    <source>
        <dbReference type="RuleBase" id="RU367105"/>
    </source>
</evidence>
<evidence type="ECO:0000256" key="1">
    <source>
        <dbReference type="ARBA" id="ARBA00000900"/>
    </source>
</evidence>
<dbReference type="GO" id="GO:0005737">
    <property type="term" value="C:cytoplasm"/>
    <property type="evidence" value="ECO:0007669"/>
    <property type="project" value="UniProtKB-SubCell"/>
</dbReference>
<dbReference type="WBParaSite" id="ACRNAN_scaffold101.g32086.t1">
    <property type="protein sequence ID" value="ACRNAN_scaffold101.g32086.t1"/>
    <property type="gene ID" value="ACRNAN_scaffold101.g32086"/>
</dbReference>
<reference evidence="12" key="1">
    <citation type="submission" date="2022-11" db="UniProtKB">
        <authorList>
            <consortium name="WormBaseParasite"/>
        </authorList>
    </citation>
    <scope>IDENTIFICATION</scope>
</reference>
<keyword evidence="11" id="KW-1185">Reference proteome</keyword>
<feature type="compositionally biased region" description="Basic residues" evidence="9">
    <location>
        <begin position="205"/>
        <end position="216"/>
    </location>
</feature>
<comment type="pathway">
    <text evidence="2 8">Protein modification; protein ubiquitination.</text>
</comment>
<dbReference type="AlphaFoldDB" id="A0A914CER1"/>
<dbReference type="GO" id="GO:0016567">
    <property type="term" value="P:protein ubiquitination"/>
    <property type="evidence" value="ECO:0007669"/>
    <property type="project" value="UniProtKB-UniRule"/>
</dbReference>
<dbReference type="Gene3D" id="3.30.40.10">
    <property type="entry name" value="Zinc/RING finger domain, C3HC4 (zinc finger)"/>
    <property type="match status" value="1"/>
</dbReference>
<comment type="subcellular location">
    <subcellularLocation>
        <location evidence="8">Cytoplasm</location>
    </subcellularLocation>
</comment>
<sequence>MNGGNNNILVVQAAGNLRANTVILVALRGHHRPYMESLYRDVIQEAIRLNVGTVAIPAIGCGAYGYPLHAAAEHARNAIQNCANFGNLTKICFMDLSGYSLREFRDKLSALIPHGNLPQQPAGLSAANNLNQPNLAFNLSTYIMPNFVPLNQATTALAANHVYALQNSNLNVNIPQVVQPQTSQLPTTSNGGATNSSSVVGPSPPKKRKTVSKKTSKIKDEEDNENDVPYTVIERRLYRSLFLLGIVYTSICLSDMEAIVDSQGDPQHDDPPVQLKKCSHFFHKSCIEAAFKCKAQCPNCLTWYAPAKGNQPLGGSMNVTVVQNGWNLGFLDAQGYIQIYYSIPGGIQTHEHPRPGVRFSGTHRTAYLPNNREGNEVLRLLQLAFDRRLIFTVGDSITSGQKNTAVWNNIHHKTSLGGGAQSYGYPDEDYLRRVKEELAAVGIRAEMLNNAGSSS</sequence>
<dbReference type="InterPro" id="IPR001841">
    <property type="entry name" value="Znf_RING"/>
</dbReference>
<feature type="domain" description="Macro" evidence="10">
    <location>
        <begin position="1"/>
        <end position="112"/>
    </location>
</feature>
<keyword evidence="4 8" id="KW-0808">Transferase</keyword>
<dbReference type="PANTHER" id="PTHR12622">
    <property type="entry name" value="DELTEX-RELATED"/>
    <property type="match status" value="1"/>
</dbReference>
<dbReference type="SUPFAM" id="SSF52949">
    <property type="entry name" value="Macro domain-like"/>
    <property type="match status" value="1"/>
</dbReference>
<dbReference type="SMART" id="SM00184">
    <property type="entry name" value="RING"/>
    <property type="match status" value="1"/>
</dbReference>
<evidence type="ECO:0000313" key="11">
    <source>
        <dbReference type="Proteomes" id="UP000887540"/>
    </source>
</evidence>
<dbReference type="Pfam" id="PF01661">
    <property type="entry name" value="Macro"/>
    <property type="match status" value="1"/>
</dbReference>
<comment type="catalytic activity">
    <reaction evidence="1 8">
        <text>S-ubiquitinyl-[E2 ubiquitin-conjugating enzyme]-L-cysteine + [acceptor protein]-L-lysine = [E2 ubiquitin-conjugating enzyme]-L-cysteine + N(6)-ubiquitinyl-[acceptor protein]-L-lysine.</text>
        <dbReference type="EC" id="2.3.2.27"/>
    </reaction>
</comment>
<dbReference type="CDD" id="cd09633">
    <property type="entry name" value="Deltex_C"/>
    <property type="match status" value="1"/>
</dbReference>
<dbReference type="SUPFAM" id="SSF57850">
    <property type="entry name" value="RING/U-box"/>
    <property type="match status" value="1"/>
</dbReference>
<keyword evidence="5 8" id="KW-0479">Metal-binding</keyword>
<evidence type="ECO:0000256" key="4">
    <source>
        <dbReference type="ARBA" id="ARBA00022679"/>
    </source>
</evidence>
<dbReference type="EC" id="2.3.2.27" evidence="8"/>
<dbReference type="PROSITE" id="PS51154">
    <property type="entry name" value="MACRO"/>
    <property type="match status" value="1"/>
</dbReference>
<dbReference type="InterPro" id="IPR039396">
    <property type="entry name" value="Deltex_C"/>
</dbReference>
<keyword evidence="8" id="KW-0963">Cytoplasm</keyword>
<dbReference type="Gene3D" id="3.40.220.10">
    <property type="entry name" value="Leucine Aminopeptidase, subunit E, domain 1"/>
    <property type="match status" value="1"/>
</dbReference>